<evidence type="ECO:0000313" key="3">
    <source>
        <dbReference type="EMBL" id="KAK6467364.1"/>
    </source>
</evidence>
<dbReference type="EMBL" id="JAHFZB010000049">
    <property type="protein sequence ID" value="KAK6467364.1"/>
    <property type="molecule type" value="Genomic_DNA"/>
</dbReference>
<evidence type="ECO:0000313" key="4">
    <source>
        <dbReference type="Proteomes" id="UP001369086"/>
    </source>
</evidence>
<organism evidence="3 4">
    <name type="scientific">Huso huso</name>
    <name type="common">Beluga</name>
    <name type="synonym">Acipenser huso</name>
    <dbReference type="NCBI Taxonomy" id="61971"/>
    <lineage>
        <taxon>Eukaryota</taxon>
        <taxon>Metazoa</taxon>
        <taxon>Chordata</taxon>
        <taxon>Craniata</taxon>
        <taxon>Vertebrata</taxon>
        <taxon>Euteleostomi</taxon>
        <taxon>Actinopterygii</taxon>
        <taxon>Chondrostei</taxon>
        <taxon>Acipenseriformes</taxon>
        <taxon>Acipenseridae</taxon>
        <taxon>Huso</taxon>
    </lineage>
</organism>
<protein>
    <submittedName>
        <fullName evidence="3">Plasmalemma vesicle-associated protein-like</fullName>
    </submittedName>
</protein>
<keyword evidence="1" id="KW-0175">Coiled coil</keyword>
<reference evidence="3 4" key="1">
    <citation type="submission" date="2021-05" db="EMBL/GenBank/DDBJ databases">
        <authorList>
            <person name="Zahm M."/>
            <person name="Klopp C."/>
            <person name="Cabau C."/>
            <person name="Kuhl H."/>
            <person name="Suciu R."/>
            <person name="Ciorpac M."/>
            <person name="Holostenco D."/>
            <person name="Gessner J."/>
            <person name="Wuertz S."/>
            <person name="Hohne C."/>
            <person name="Stock M."/>
            <person name="Gislard M."/>
            <person name="Lluch J."/>
            <person name="Milhes M."/>
            <person name="Lampietro C."/>
            <person name="Lopez Roques C."/>
            <person name="Donnadieu C."/>
            <person name="Du K."/>
            <person name="Schartl M."/>
            <person name="Guiguen Y."/>
        </authorList>
    </citation>
    <scope>NUCLEOTIDE SEQUENCE [LARGE SCALE GENOMIC DNA]</scope>
    <source>
        <strain evidence="3">Hh-F2</strain>
        <tissue evidence="3">Blood</tissue>
    </source>
</reference>
<keyword evidence="2" id="KW-0812">Transmembrane</keyword>
<feature type="coiled-coil region" evidence="1">
    <location>
        <begin position="344"/>
        <end position="378"/>
    </location>
</feature>
<proteinExistence type="predicted"/>
<keyword evidence="2" id="KW-0472">Membrane</keyword>
<gene>
    <name evidence="3" type="ORF">HHUSO_G34885</name>
</gene>
<dbReference type="Gene3D" id="1.10.287.1490">
    <property type="match status" value="1"/>
</dbReference>
<name>A0ABR0Y454_HUSHU</name>
<evidence type="ECO:0000256" key="1">
    <source>
        <dbReference type="SAM" id="Coils"/>
    </source>
</evidence>
<dbReference type="PANTHER" id="PTHR21687">
    <property type="entry name" value="PLASMALEMMA VESICLE-ASSOCIATED PROTEIN"/>
    <property type="match status" value="1"/>
</dbReference>
<sequence>MYNSKYSMAKFGLEAKDIQASNTKSCGYYVKYIFFFSSLIQLLIITGLVLFMVYGNKQKSHEEQVKSRDHTISRLSQDIFILHEMKGNLTLELNKTLKGKLALDLELKTARGLLVKSNFTINMLRDALIICQKKVMTTPLVATGNTCIAQISALKKTHEGEKASLMLAKEALNQKFISLTNNCTTSIRQLQGELKQTQDDKLQYRLNEINANRQKNTLENHLQNYRTECKEQFEKSLRGINAVIVDFKSKIDTLRPEAFAFSLSCDHQRQQLDQIRQNCTGLSSDIQRSFQTYLNTFSSRFSESVQTISGLQADNTRWKKDFEDCNRNRSDIVADCEGRIKTLKSKNDNEVEGLMKDLKKTKEEKSALEKNVSGYTVQVLNLNNQVQTLNTSLATCCPKLPPVINPSPVKPKEPPTEKIYGVIDTYLKELQDFANKKSDISG</sequence>
<keyword evidence="4" id="KW-1185">Reference proteome</keyword>
<dbReference type="PANTHER" id="PTHR21687:SF5">
    <property type="entry name" value="PLASMALEMMA VESICLE-ASSOCIATED PROTEIN"/>
    <property type="match status" value="1"/>
</dbReference>
<feature type="coiled-coil region" evidence="1">
    <location>
        <begin position="187"/>
        <end position="235"/>
    </location>
</feature>
<dbReference type="Pfam" id="PF06637">
    <property type="entry name" value="PV-1"/>
    <property type="match status" value="1"/>
</dbReference>
<keyword evidence="2" id="KW-1133">Transmembrane helix</keyword>
<dbReference type="Proteomes" id="UP001369086">
    <property type="component" value="Unassembled WGS sequence"/>
</dbReference>
<dbReference type="InterPro" id="IPR009538">
    <property type="entry name" value="PV-1"/>
</dbReference>
<comment type="caution">
    <text evidence="3">The sequence shown here is derived from an EMBL/GenBank/DDBJ whole genome shotgun (WGS) entry which is preliminary data.</text>
</comment>
<feature type="transmembrane region" description="Helical" evidence="2">
    <location>
        <begin position="32"/>
        <end position="54"/>
    </location>
</feature>
<evidence type="ECO:0000256" key="2">
    <source>
        <dbReference type="SAM" id="Phobius"/>
    </source>
</evidence>
<accession>A0ABR0Y454</accession>